<keyword evidence="3" id="KW-1185">Reference proteome</keyword>
<dbReference type="RefSeq" id="WP_206870040.1">
    <property type="nucleotide sequence ID" value="NZ_BMBA01000002.1"/>
</dbReference>
<dbReference type="Proteomes" id="UP000663802">
    <property type="component" value="Unassembled WGS sequence"/>
</dbReference>
<reference evidence="2 3" key="1">
    <citation type="journal article" date="2021" name="Int. J. Syst. Evol. Microbiol.">
        <title>Clostridium zeae sp. nov., isolated from corn silage.</title>
        <authorList>
            <person name="Kobayashi H."/>
            <person name="Tanizawa Y."/>
            <person name="Yagura M."/>
            <person name="Sakamoto M."/>
            <person name="Ohkuma M."/>
            <person name="Tohno M."/>
        </authorList>
    </citation>
    <scope>NUCLEOTIDE SEQUENCE [LARGE SCALE GENOMIC DNA]</scope>
    <source>
        <strain evidence="2 3">CSC2</strain>
    </source>
</reference>
<name>A0ABQ1EB56_9CLOT</name>
<dbReference type="EMBL" id="BMBA01000002">
    <property type="protein sequence ID" value="GFZ31743.1"/>
    <property type="molecule type" value="Genomic_DNA"/>
</dbReference>
<feature type="chain" id="PRO_5046930509" evidence="1">
    <location>
        <begin position="29"/>
        <end position="236"/>
    </location>
</feature>
<keyword evidence="1" id="KW-0732">Signal</keyword>
<comment type="caution">
    <text evidence="2">The sequence shown here is derived from an EMBL/GenBank/DDBJ whole genome shotgun (WGS) entry which is preliminary data.</text>
</comment>
<sequence>MKLKKMFIKGLTLLLSLSLVLPTIPAYASTNKNITSTETLTKFEEIAHPSKDITILKSTYSTGRVDYTTLNKATGEIMLSDSNPLMSKTSNSTKTYKVSDIMSKPSNSQNTLKTKNADGTFTTLDSGYWVYKWSCARTNAKYEGMVAGVVIGAVMAVTGLGALIAGSAVGSMWATIASGAGLPTALPAAFPALGSLWEYDSNVYYDAHNSSNGMTCFHYWFAGSYKGSYTGYFTWS</sequence>
<accession>A0ABQ1EB56</accession>
<evidence type="ECO:0000313" key="3">
    <source>
        <dbReference type="Proteomes" id="UP000663802"/>
    </source>
</evidence>
<feature type="signal peptide" evidence="1">
    <location>
        <begin position="1"/>
        <end position="28"/>
    </location>
</feature>
<protein>
    <submittedName>
        <fullName evidence="2">Uncharacterized protein</fullName>
    </submittedName>
</protein>
<evidence type="ECO:0000313" key="2">
    <source>
        <dbReference type="EMBL" id="GFZ31743.1"/>
    </source>
</evidence>
<evidence type="ECO:0000256" key="1">
    <source>
        <dbReference type="SAM" id="SignalP"/>
    </source>
</evidence>
<proteinExistence type="predicted"/>
<organism evidence="2 3">
    <name type="scientific">Clostridium zeae</name>
    <dbReference type="NCBI Taxonomy" id="2759022"/>
    <lineage>
        <taxon>Bacteria</taxon>
        <taxon>Bacillati</taxon>
        <taxon>Bacillota</taxon>
        <taxon>Clostridia</taxon>
        <taxon>Eubacteriales</taxon>
        <taxon>Clostridiaceae</taxon>
        <taxon>Clostridium</taxon>
    </lineage>
</organism>
<gene>
    <name evidence="2" type="ORF">CSC2_22690</name>
</gene>